<dbReference type="CDD" id="cd06170">
    <property type="entry name" value="LuxR_C_like"/>
    <property type="match status" value="1"/>
</dbReference>
<dbReference type="InterPro" id="IPR039420">
    <property type="entry name" value="WalR-like"/>
</dbReference>
<evidence type="ECO:0000313" key="8">
    <source>
        <dbReference type="EMBL" id="MFC5475972.1"/>
    </source>
</evidence>
<keyword evidence="3" id="KW-0238">DNA-binding</keyword>
<dbReference type="InterPro" id="IPR000792">
    <property type="entry name" value="Tscrpt_reg_LuxR_C"/>
</dbReference>
<comment type="caution">
    <text evidence="8">The sequence shown here is derived from an EMBL/GenBank/DDBJ whole genome shotgun (WGS) entry which is preliminary data.</text>
</comment>
<evidence type="ECO:0000259" key="7">
    <source>
        <dbReference type="PROSITE" id="PS50110"/>
    </source>
</evidence>
<dbReference type="InterPro" id="IPR058245">
    <property type="entry name" value="NreC/VraR/RcsB-like_REC"/>
</dbReference>
<evidence type="ECO:0000256" key="4">
    <source>
        <dbReference type="ARBA" id="ARBA00023163"/>
    </source>
</evidence>
<feature type="domain" description="Response regulatory" evidence="7">
    <location>
        <begin position="10"/>
        <end position="126"/>
    </location>
</feature>
<dbReference type="Gene3D" id="3.40.50.2300">
    <property type="match status" value="1"/>
</dbReference>
<evidence type="ECO:0000259" key="6">
    <source>
        <dbReference type="PROSITE" id="PS50043"/>
    </source>
</evidence>
<dbReference type="PRINTS" id="PR00038">
    <property type="entry name" value="HTHLUXR"/>
</dbReference>
<dbReference type="SUPFAM" id="SSF52172">
    <property type="entry name" value="CheY-like"/>
    <property type="match status" value="1"/>
</dbReference>
<evidence type="ECO:0000256" key="3">
    <source>
        <dbReference type="ARBA" id="ARBA00023125"/>
    </source>
</evidence>
<keyword evidence="1 5" id="KW-0597">Phosphoprotein</keyword>
<evidence type="ECO:0000256" key="5">
    <source>
        <dbReference type="PROSITE-ProRule" id="PRU00169"/>
    </source>
</evidence>
<dbReference type="EMBL" id="JBHSMT010000029">
    <property type="protein sequence ID" value="MFC5475972.1"/>
    <property type="molecule type" value="Genomic_DNA"/>
</dbReference>
<dbReference type="PROSITE" id="PS50043">
    <property type="entry name" value="HTH_LUXR_2"/>
    <property type="match status" value="1"/>
</dbReference>
<dbReference type="Proteomes" id="UP001596045">
    <property type="component" value="Unassembled WGS sequence"/>
</dbReference>
<gene>
    <name evidence="8" type="ORF">ACFPM8_18585</name>
</gene>
<feature type="modified residue" description="4-aspartylphosphate" evidence="5">
    <location>
        <position position="61"/>
    </location>
</feature>
<reference evidence="9" key="1">
    <citation type="journal article" date="2019" name="Int. J. Syst. Evol. Microbiol.">
        <title>The Global Catalogue of Microorganisms (GCM) 10K type strain sequencing project: providing services to taxonomists for standard genome sequencing and annotation.</title>
        <authorList>
            <consortium name="The Broad Institute Genomics Platform"/>
            <consortium name="The Broad Institute Genome Sequencing Center for Infectious Disease"/>
            <person name="Wu L."/>
            <person name="Ma J."/>
        </authorList>
    </citation>
    <scope>NUCLEOTIDE SEQUENCE [LARGE SCALE GENOMIC DNA]</scope>
    <source>
        <strain evidence="9">JCM 17066</strain>
    </source>
</reference>
<dbReference type="SMART" id="SM00448">
    <property type="entry name" value="REC"/>
    <property type="match status" value="1"/>
</dbReference>
<sequence>MDMKVASPIRVLIADDHRIVRRGLHHILTASPGITVIGEASDYGGITEILREQPCDVLLLDISMPGKDGIEILHLLKKREPMLRIMVLSSHGPEQFAVRALKAGAASYLTKDGAPDELVEAVRVVARGRKYITEGLAESLANHVIVEDELMPHQQLSNREFQTVRMIAAGRTRTEIATSLSISPKTVSVYRSRVFEKMGVRTNAQLTQYAIKHGLVE</sequence>
<keyword evidence="9" id="KW-1185">Reference proteome</keyword>
<dbReference type="Pfam" id="PF00196">
    <property type="entry name" value="GerE"/>
    <property type="match status" value="1"/>
</dbReference>
<keyword evidence="4" id="KW-0804">Transcription</keyword>
<proteinExistence type="predicted"/>
<dbReference type="InterPro" id="IPR001789">
    <property type="entry name" value="Sig_transdc_resp-reg_receiver"/>
</dbReference>
<dbReference type="PANTHER" id="PTHR43214">
    <property type="entry name" value="TWO-COMPONENT RESPONSE REGULATOR"/>
    <property type="match status" value="1"/>
</dbReference>
<dbReference type="Pfam" id="PF00072">
    <property type="entry name" value="Response_reg"/>
    <property type="match status" value="1"/>
</dbReference>
<evidence type="ECO:0000313" key="9">
    <source>
        <dbReference type="Proteomes" id="UP001596045"/>
    </source>
</evidence>
<dbReference type="RefSeq" id="WP_378999740.1">
    <property type="nucleotide sequence ID" value="NZ_JBHSMT010000029.1"/>
</dbReference>
<name>A0ABW0MG65_9BURK</name>
<dbReference type="InterPro" id="IPR016032">
    <property type="entry name" value="Sig_transdc_resp-reg_C-effctor"/>
</dbReference>
<dbReference type="PANTHER" id="PTHR43214:SF41">
    <property type="entry name" value="NITRATE_NITRITE RESPONSE REGULATOR PROTEIN NARP"/>
    <property type="match status" value="1"/>
</dbReference>
<organism evidence="8 9">
    <name type="scientific">Paraherbaspirillum soli</name>
    <dbReference type="NCBI Taxonomy" id="631222"/>
    <lineage>
        <taxon>Bacteria</taxon>
        <taxon>Pseudomonadati</taxon>
        <taxon>Pseudomonadota</taxon>
        <taxon>Betaproteobacteria</taxon>
        <taxon>Burkholderiales</taxon>
        <taxon>Oxalobacteraceae</taxon>
        <taxon>Paraherbaspirillum</taxon>
    </lineage>
</organism>
<dbReference type="InterPro" id="IPR011006">
    <property type="entry name" value="CheY-like_superfamily"/>
</dbReference>
<evidence type="ECO:0000256" key="2">
    <source>
        <dbReference type="ARBA" id="ARBA00023015"/>
    </source>
</evidence>
<dbReference type="PROSITE" id="PS50110">
    <property type="entry name" value="RESPONSE_REGULATORY"/>
    <property type="match status" value="1"/>
</dbReference>
<protein>
    <submittedName>
        <fullName evidence="8">Response regulator</fullName>
    </submittedName>
</protein>
<feature type="domain" description="HTH luxR-type" evidence="6">
    <location>
        <begin position="149"/>
        <end position="214"/>
    </location>
</feature>
<evidence type="ECO:0000256" key="1">
    <source>
        <dbReference type="ARBA" id="ARBA00022553"/>
    </source>
</evidence>
<keyword evidence="2" id="KW-0805">Transcription regulation</keyword>
<accession>A0ABW0MG65</accession>
<dbReference type="CDD" id="cd17535">
    <property type="entry name" value="REC_NarL-like"/>
    <property type="match status" value="1"/>
</dbReference>
<dbReference type="SMART" id="SM00421">
    <property type="entry name" value="HTH_LUXR"/>
    <property type="match status" value="1"/>
</dbReference>
<dbReference type="SUPFAM" id="SSF46894">
    <property type="entry name" value="C-terminal effector domain of the bipartite response regulators"/>
    <property type="match status" value="1"/>
</dbReference>